<keyword evidence="2" id="KW-1185">Reference proteome</keyword>
<dbReference type="EMBL" id="CABWKQ010000030">
    <property type="protein sequence ID" value="VWX37909.1"/>
    <property type="molecule type" value="Genomic_DNA"/>
</dbReference>
<gene>
    <name evidence="1" type="ORF">EXIGUO9Y_360186</name>
</gene>
<evidence type="ECO:0000313" key="2">
    <source>
        <dbReference type="Proteomes" id="UP000439752"/>
    </source>
</evidence>
<dbReference type="Proteomes" id="UP000439752">
    <property type="component" value="Unassembled WGS sequence"/>
</dbReference>
<dbReference type="Pfam" id="PF13416">
    <property type="entry name" value="SBP_bac_8"/>
    <property type="match status" value="1"/>
</dbReference>
<sequence length="401" mass="44565">MEQMLKKMIGVAATGMLLAGCGATSDMPEKKDVLGSSYKMIEQEAQKTTVRMYMWGGDDGINAYIDEYVAPKLKKEHQITLKRVPIETADIIQKLRAEKTAGKDTGVIDVVWINGDNFRNAKKDGLLYGDIASVLPNIKQVDAAAQASDSGTKTEGLEAAWGKVQFAFHYDQASVAKPPMDLSELKDWVKANPGKFTYPEVTDFTGNAFVRHVMYGVESNETLKDPKSDFKKTWDYLNDLKPYLWKEGKTYPKTLAQLDQLYAKGDVAFTMGFNERRAEQEVASGTFPKETRPLILEEGSIASTHFLSVPFNAPNPKGALVAINELLSADAQLKKYDATYWGDGTSLDLSTLTSEEQQAFKDVPAAKSTPTPDAFEGKVRAELDPEFFEVIRKDWPERVAR</sequence>
<dbReference type="SUPFAM" id="SSF53850">
    <property type="entry name" value="Periplasmic binding protein-like II"/>
    <property type="match status" value="1"/>
</dbReference>
<dbReference type="PANTHER" id="PTHR42779:SF1">
    <property type="entry name" value="PROTEIN YNJB"/>
    <property type="match status" value="1"/>
</dbReference>
<organism evidence="1 2">
    <name type="scientific">Exiguobacterium oxidotolerans</name>
    <dbReference type="NCBI Taxonomy" id="223958"/>
    <lineage>
        <taxon>Bacteria</taxon>
        <taxon>Bacillati</taxon>
        <taxon>Bacillota</taxon>
        <taxon>Bacilli</taxon>
        <taxon>Bacillales</taxon>
        <taxon>Bacillales Family XII. Incertae Sedis</taxon>
        <taxon>Exiguobacterium</taxon>
    </lineage>
</organism>
<dbReference type="PANTHER" id="PTHR42779">
    <property type="entry name" value="PROTEIN YNJB"/>
    <property type="match status" value="1"/>
</dbReference>
<proteinExistence type="predicted"/>
<dbReference type="InterPro" id="IPR006059">
    <property type="entry name" value="SBP"/>
</dbReference>
<dbReference type="AlphaFoldDB" id="A0A653IF72"/>
<reference evidence="1 2" key="1">
    <citation type="submission" date="2019-10" db="EMBL/GenBank/DDBJ databases">
        <authorList>
            <person name="Karimi E."/>
        </authorList>
    </citation>
    <scope>NUCLEOTIDE SEQUENCE [LARGE SCALE GENOMIC DNA]</scope>
    <source>
        <strain evidence="1">Exiguobacterium sp. 9Y</strain>
    </source>
</reference>
<dbReference type="PIRSF" id="PIRSF029172">
    <property type="entry name" value="UCP029172_ABC_sbc_YnjB"/>
    <property type="match status" value="1"/>
</dbReference>
<dbReference type="PROSITE" id="PS51257">
    <property type="entry name" value="PROKAR_LIPOPROTEIN"/>
    <property type="match status" value="1"/>
</dbReference>
<dbReference type="InterPro" id="IPR027020">
    <property type="entry name" value="YnjB"/>
</dbReference>
<dbReference type="NCBIfam" id="NF008633">
    <property type="entry name" value="PRK11622.1"/>
    <property type="match status" value="1"/>
</dbReference>
<protein>
    <submittedName>
        <fullName evidence="1">ABC transporter substrate-binding protein</fullName>
    </submittedName>
</protein>
<name>A0A653IF72_9BACL</name>
<dbReference type="Gene3D" id="3.40.190.10">
    <property type="entry name" value="Periplasmic binding protein-like II"/>
    <property type="match status" value="2"/>
</dbReference>
<accession>A0A653IF72</accession>
<evidence type="ECO:0000313" key="1">
    <source>
        <dbReference type="EMBL" id="VWX37909.1"/>
    </source>
</evidence>